<gene>
    <name evidence="3" type="ORF">SAMN05661003_102306</name>
</gene>
<keyword evidence="4" id="KW-1185">Reference proteome</keyword>
<dbReference type="RefSeq" id="WP_092076403.1">
    <property type="nucleotide sequence ID" value="NZ_FNAQ01000002.1"/>
</dbReference>
<dbReference type="InterPro" id="IPR043128">
    <property type="entry name" value="Rev_trsase/Diguanyl_cyclase"/>
</dbReference>
<dbReference type="SUPFAM" id="SSF55073">
    <property type="entry name" value="Nucleotide cyclase"/>
    <property type="match status" value="1"/>
</dbReference>
<dbReference type="InterPro" id="IPR000160">
    <property type="entry name" value="GGDEF_dom"/>
</dbReference>
<dbReference type="SMART" id="SM00267">
    <property type="entry name" value="GGDEF"/>
    <property type="match status" value="1"/>
</dbReference>
<dbReference type="Gene3D" id="3.30.70.270">
    <property type="match status" value="1"/>
</dbReference>
<dbReference type="Pfam" id="PF13185">
    <property type="entry name" value="GAF_2"/>
    <property type="match status" value="1"/>
</dbReference>
<dbReference type="EMBL" id="FNAQ01000002">
    <property type="protein sequence ID" value="SDD97919.1"/>
    <property type="molecule type" value="Genomic_DNA"/>
</dbReference>
<dbReference type="InterPro" id="IPR035965">
    <property type="entry name" value="PAS-like_dom_sf"/>
</dbReference>
<sequence>MDIVTELRFSRRFLLCLQLGWLLLALLGLSFNALQGRREVELLARQAAVLEKERSDTVRKWALQHGSLQLADGVVLSPAQVLSQVQALLPRDGVRSRLVSPVPLNTANAPDSWERQALAALSTTGRLAEQSCAARQGPLYRELHRMAVSARCQGCHLGYADAAVPAALSIQVPLRPIEQLLATKAIAFNLACVGIWALGAWGLRAGGRQLLSQVTACQQARHELHHRNHLYSALSAANQAMMRIATPQQLYEQICHIVVDHGQFQMASVARLDEDSRQLQPVARAGDAACQHYLDRIRVSVDPDYAEGRGPTSLAIREQRTVVTNDFLRDLADSPWAVAAREAGIHASAALPIFCDGRPLGALKVYADQIGYFTAERVCLLEQLRDDLAFALDLAERKQREAEAQRQLQESQRFQQVLLDALPYPAILARYSSRRVVSANRRALEMGVRIGESSPCCQQALPSEDGAPQIREQQSPDGRWEMVCWRPVNDSENDLYLHFAIDITDRRRQEEQIRSLAQTDALTGLANRIFLSRRIDQLVRAPQPVAFCLLVVDLDQFKPVNDQYGHAAGDQVLVLVARRLQQVLRTGDLACRWGGDEFVVLLDQTGNKPAEALRQRLLALFEMPFCVEGRNIALSASIGYACYPDDGLTEAELLKLADKRMYRNKQQGRARQTARA</sequence>
<dbReference type="InterPro" id="IPR029787">
    <property type="entry name" value="Nucleotide_cyclase"/>
</dbReference>
<dbReference type="FunFam" id="3.30.70.270:FF:000001">
    <property type="entry name" value="Diguanylate cyclase domain protein"/>
    <property type="match status" value="1"/>
</dbReference>
<evidence type="ECO:0000313" key="3">
    <source>
        <dbReference type="EMBL" id="SDD97919.1"/>
    </source>
</evidence>
<dbReference type="PANTHER" id="PTHR46663">
    <property type="entry name" value="DIGUANYLATE CYCLASE DGCT-RELATED"/>
    <property type="match status" value="1"/>
</dbReference>
<dbReference type="PROSITE" id="PS50887">
    <property type="entry name" value="GGDEF"/>
    <property type="match status" value="1"/>
</dbReference>
<keyword evidence="1" id="KW-0175">Coiled coil</keyword>
<reference evidence="4" key="1">
    <citation type="submission" date="2016-10" db="EMBL/GenBank/DDBJ databases">
        <authorList>
            <person name="Varghese N."/>
            <person name="Submissions S."/>
        </authorList>
    </citation>
    <scope>NUCLEOTIDE SEQUENCE [LARGE SCALE GENOMIC DNA]</scope>
    <source>
        <strain evidence="4">DSM 8987</strain>
    </source>
</reference>
<evidence type="ECO:0000313" key="4">
    <source>
        <dbReference type="Proteomes" id="UP000243205"/>
    </source>
</evidence>
<dbReference type="Pfam" id="PF00990">
    <property type="entry name" value="GGDEF"/>
    <property type="match status" value="1"/>
</dbReference>
<dbReference type="SMART" id="SM00065">
    <property type="entry name" value="GAF"/>
    <property type="match status" value="1"/>
</dbReference>
<proteinExistence type="predicted"/>
<dbReference type="CDD" id="cd01949">
    <property type="entry name" value="GGDEF"/>
    <property type="match status" value="1"/>
</dbReference>
<dbReference type="InterPro" id="IPR003018">
    <property type="entry name" value="GAF"/>
</dbReference>
<dbReference type="OrthoDB" id="766410at2"/>
<dbReference type="GO" id="GO:0003824">
    <property type="term" value="F:catalytic activity"/>
    <property type="evidence" value="ECO:0007669"/>
    <property type="project" value="UniProtKB-ARBA"/>
</dbReference>
<dbReference type="Proteomes" id="UP000243205">
    <property type="component" value="Unassembled WGS sequence"/>
</dbReference>
<accession>A0A1G6Z5H5</accession>
<dbReference type="PANTHER" id="PTHR46663:SF2">
    <property type="entry name" value="GGDEF DOMAIN-CONTAINING PROTEIN"/>
    <property type="match status" value="1"/>
</dbReference>
<dbReference type="NCBIfam" id="TIGR00254">
    <property type="entry name" value="GGDEF"/>
    <property type="match status" value="1"/>
</dbReference>
<evidence type="ECO:0000256" key="1">
    <source>
        <dbReference type="SAM" id="Coils"/>
    </source>
</evidence>
<dbReference type="Pfam" id="PF11845">
    <property type="entry name" value="Tll0287-like"/>
    <property type="match status" value="1"/>
</dbReference>
<organism evidence="3 4">
    <name type="scientific">Desulfuromonas thiophila</name>
    <dbReference type="NCBI Taxonomy" id="57664"/>
    <lineage>
        <taxon>Bacteria</taxon>
        <taxon>Pseudomonadati</taxon>
        <taxon>Thermodesulfobacteriota</taxon>
        <taxon>Desulfuromonadia</taxon>
        <taxon>Desulfuromonadales</taxon>
        <taxon>Desulfuromonadaceae</taxon>
        <taxon>Desulfuromonas</taxon>
    </lineage>
</organism>
<dbReference type="SUPFAM" id="SSF55781">
    <property type="entry name" value="GAF domain-like"/>
    <property type="match status" value="1"/>
</dbReference>
<dbReference type="InterPro" id="IPR029016">
    <property type="entry name" value="GAF-like_dom_sf"/>
</dbReference>
<dbReference type="Gene3D" id="3.30.450.40">
    <property type="match status" value="1"/>
</dbReference>
<evidence type="ECO:0000259" key="2">
    <source>
        <dbReference type="PROSITE" id="PS50887"/>
    </source>
</evidence>
<dbReference type="AlphaFoldDB" id="A0A1G6Z5H5"/>
<protein>
    <submittedName>
        <fullName evidence="3">Diguanylate cyclase (GGDEF) domain-containing protein</fullName>
    </submittedName>
</protein>
<dbReference type="InterPro" id="IPR021796">
    <property type="entry name" value="Tll0287-like_dom"/>
</dbReference>
<dbReference type="InterPro" id="IPR052163">
    <property type="entry name" value="DGC-Regulatory_Protein"/>
</dbReference>
<name>A0A1G6Z5H5_9BACT</name>
<feature type="domain" description="GGDEF" evidence="2">
    <location>
        <begin position="545"/>
        <end position="676"/>
    </location>
</feature>
<dbReference type="SUPFAM" id="SSF55785">
    <property type="entry name" value="PYP-like sensor domain (PAS domain)"/>
    <property type="match status" value="1"/>
</dbReference>
<feature type="coiled-coil region" evidence="1">
    <location>
        <begin position="381"/>
        <end position="412"/>
    </location>
</feature>
<dbReference type="STRING" id="57664.SAMN05661003_102306"/>